<feature type="transmembrane region" description="Helical" evidence="22">
    <location>
        <begin position="311"/>
        <end position="332"/>
    </location>
</feature>
<evidence type="ECO:0000256" key="6">
    <source>
        <dbReference type="ARBA" id="ARBA00022692"/>
    </source>
</evidence>
<evidence type="ECO:0000256" key="16">
    <source>
        <dbReference type="ARBA" id="ARBA00023303"/>
    </source>
</evidence>
<keyword evidence="9 18" id="KW-0106">Calcium</keyword>
<dbReference type="FunFam" id="1.10.287.70:FF:000012">
    <property type="entry name" value="Voltage-dependent N-type calcium channel subunit alpha"/>
    <property type="match status" value="1"/>
</dbReference>
<dbReference type="FunFam" id="1.20.120.350:FF:000001">
    <property type="entry name" value="Voltage-dependent L-type calcium channel subunit alpha"/>
    <property type="match status" value="1"/>
</dbReference>
<dbReference type="FunFam" id="1.10.238.10:FF:000063">
    <property type="entry name" value="Voltage-dependent N-type calcium channel subunit alpha"/>
    <property type="match status" value="1"/>
</dbReference>
<evidence type="ECO:0000256" key="11">
    <source>
        <dbReference type="ARBA" id="ARBA00022989"/>
    </source>
</evidence>
<dbReference type="Gene3D" id="1.10.287.70">
    <property type="match status" value="4"/>
</dbReference>
<dbReference type="Pfam" id="PF16905">
    <property type="entry name" value="GPHH"/>
    <property type="match status" value="1"/>
</dbReference>
<dbReference type="PANTHER" id="PTHR45628:SF7">
    <property type="entry name" value="VOLTAGE-DEPENDENT CALCIUM CHANNEL TYPE A SUBUNIT ALPHA-1"/>
    <property type="match status" value="1"/>
</dbReference>
<dbReference type="Pfam" id="PF08763">
    <property type="entry name" value="Ca_chan_IQ"/>
    <property type="match status" value="1"/>
</dbReference>
<evidence type="ECO:0000256" key="13">
    <source>
        <dbReference type="ARBA" id="ARBA00023136"/>
    </source>
</evidence>
<dbReference type="GO" id="GO:0042383">
    <property type="term" value="C:sarcolemma"/>
    <property type="evidence" value="ECO:0007669"/>
    <property type="project" value="UniProtKB-ARBA"/>
</dbReference>
<feature type="compositionally biased region" description="Low complexity" evidence="21">
    <location>
        <begin position="1903"/>
        <end position="1920"/>
    </location>
</feature>
<feature type="transmembrane region" description="Helical" evidence="22">
    <location>
        <begin position="1377"/>
        <end position="1399"/>
    </location>
</feature>
<dbReference type="PANTHER" id="PTHR45628">
    <property type="entry name" value="VOLTAGE-DEPENDENT CALCIUM CHANNEL TYPE A SUBUNIT ALPHA-1"/>
    <property type="match status" value="1"/>
</dbReference>
<feature type="binding site" evidence="18">
    <location>
        <position position="325"/>
    </location>
    <ligand>
        <name>Ca(2+)</name>
        <dbReference type="ChEBI" id="CHEBI:29108"/>
    </ligand>
</feature>
<proteinExistence type="inferred from homology"/>
<dbReference type="FunFam" id="1.20.120.350:FF:000015">
    <property type="entry name" value="Voltage-dependent N-type calcium channel subunit alpha"/>
    <property type="match status" value="1"/>
</dbReference>
<sequence>MGTNNVSAMIRALKEGGNLASLTGGDPHNLHSGRRGAWKSKLKNFAQKINASNDRSLFIFSKSNWIRKRANAVIEWNPFEYMVLLTIIANCIVLALEEHLPNEDKTKVARSLEKTEVYFLGIFCFEAALKIIALGLMLHRGSYLRSPWNVMDFVVVVTGLATVSIKKNTSFDLRTLRAVRVLRPLKLVSGIPSLQVVLKSILKAMAPLFQIALLVLFAIVIFAIIGLELYSGVFHTTCFYANKTAVDNDSEDLIYKSDNELATACGVPGEPMWGWLNMKHGVFTCNIPNESLVCREYWVGPNKGITSFDNIIFAMLTVFQCITMEGWTQVLYWTNDAVGTLFNWLYFVPLIILGSFFMLNLVLGVLSGEFAKERERVENRREFVKIRRQQQVEREYNNYVEWINRAEDVILHEERTTEQERRAIHEARKYAATKRTRPLRAGKQQSLDEDEEDIDHAFNRGRATGGAERPDRPRTITRRWNIQQRVIKSKIRVLVKTQTFYWAVIVLVFLNTACVAIEHDGQKQFLTDFLYIAEFVFLGLFVFEMLFKMYGLGIDQYFASSFNIFDFIVIVGSIFEVIWTHFNPEESFGVSVLRSLRLLRIFKVTRHWASLRNLVVSLLSSMRSIVSLLFLLFLFILIFALLGMQLFGGEFNFEDGTPLQNFNKFATALITVFQILTGEDWNEIMYNGIISQGGPNGKGMIYSLYFIILVLFGNYTLLNVFLAIAVDNLANAHELTKGEEEEQAAEEEKRQRETKDVESMFKLGSSPTETPAVTAADSKAKKTEQKTPATKAGTQPTAKKEKADKTANAAVVEQPLIPPKNVNADDYLDRNLFAKANLDYIPGLDYDLGPVLIPSAFDKITGMDDPEAAKARAEEAAKKKAAEAAAAAEAKKKEQARVVKPILPSSSLFIFSSTNPIRRFCHFIVTLRYFDLLIMIVICMSSISLAAEDPVHENSTRNLVLNYLDYAFTGVFTVELLLKIVDLGVIFHEGAYCRDIWNLLDALVVICALVAFGFTENGAGKNLNTIKSLRVLRVLRPLKTINRVPKLKAVFDCVITSLSNVLTILIVYMLFQFIFAVIAVQLFKGKFYRCTDLSKLTPEECKMWEPYDFTYDNVPKAMLTLFTVQTGEGWPTVLQHSIDATGVNRGPQPSHRLEVAMFYVVYFIVFPFFFVNIFVALIIITFQDQGQKELEEAEIEKNQKSCIDFALNAKPIQRCRPKKEGSLRYRIWLLCTSSYFEFCIMVMIALNTFVLMGKYYKSPSAYNDILTYANTTFTALFTVESILKIIAFGLRNYFRDSWNAFDFITVLGSIADVLVTEFRFSGKANMSVAAGPQKHKNTLLNLGFLRLFRAARLIKLLRQGYTIRILLWTFVQSFKALPYVCLLIAMLFFIYAIIGMQVFGNVRQDSGKSEITRHNNFANFLYALMLLFRCATGESWQAVMLACRAEVECQPPYNSRYHGKSTPKCGSDFAYLYFCSFVFFSSFLMLNLFVAVIMDNFDYLTRDSSILGAHHLDEFIRSWSEYDPDGTGRLEYTKMFEMLQLMSPPVGFGTKCPSKLAYKRLIRMNMPIDENRQVHFTTTLFALIRESLRIKMDTTAEGMDEADHELREVICKLWPNLAKKTVKLHEGGTKPLLDLVVPAKNELHGTPGHPKLTVGKVYAICLYVDNYRSYKQGHVNEGSSALNRLVSVLKERVYSREALHEIVTTTNDQQKTKTIAVPNGRRLPINGRITTVSSTQQRQQAPPQPPIIKRNDQIISETMPKKTVNTRPRAALFFTTTRNLDQSSDQHEPLLPNETYTAGRHDSIDSHNSMDNDTNNWSVAPRIMTPAARTVPIHTLSPIINTIQPRPQTNNTSRRLPQLPMRELPTITPTNPSATYFDLQNDDDEIEANKFARTNELFYYQTSSESSSNSNNSLTSDNSNHGTHEGHTHTDQHDDEYEYDDEQTSPFEYDA</sequence>
<dbReference type="InterPro" id="IPR031649">
    <property type="entry name" value="GPHH_dom"/>
</dbReference>
<evidence type="ECO:0000313" key="24">
    <source>
        <dbReference type="EMBL" id="CAF4560441.1"/>
    </source>
</evidence>
<comment type="caution">
    <text evidence="24">The sequence shown here is derived from an EMBL/GenBank/DDBJ whole genome shotgun (WGS) entry which is preliminary data.</text>
</comment>
<dbReference type="Pfam" id="PF00520">
    <property type="entry name" value="Ion_trans"/>
    <property type="match status" value="4"/>
</dbReference>
<dbReference type="FunFam" id="1.20.120.350:FF:000040">
    <property type="entry name" value="Voltage-dependent L-type calcium channel subunit alpha"/>
    <property type="match status" value="1"/>
</dbReference>
<feature type="region of interest" description="Disordered" evidence="21">
    <location>
        <begin position="736"/>
        <end position="812"/>
    </location>
</feature>
<evidence type="ECO:0000256" key="9">
    <source>
        <dbReference type="ARBA" id="ARBA00022837"/>
    </source>
</evidence>
<feature type="transmembrane region" description="Helical" evidence="22">
    <location>
        <begin position="966"/>
        <end position="987"/>
    </location>
</feature>
<keyword evidence="15 19" id="KW-0325">Glycoprotein</keyword>
<evidence type="ECO:0000256" key="8">
    <source>
        <dbReference type="ARBA" id="ARBA00022737"/>
    </source>
</evidence>
<feature type="transmembrane region" description="Helical" evidence="22">
    <location>
        <begin position="1061"/>
        <end position="1083"/>
    </location>
</feature>
<evidence type="ECO:0000256" key="1">
    <source>
        <dbReference type="ARBA" id="ARBA00004141"/>
    </source>
</evidence>
<evidence type="ECO:0000256" key="20">
    <source>
        <dbReference type="RuleBase" id="RU003808"/>
    </source>
</evidence>
<evidence type="ECO:0000256" key="4">
    <source>
        <dbReference type="ARBA" id="ARBA00022568"/>
    </source>
</evidence>
<keyword evidence="6 22" id="KW-0812">Transmembrane</keyword>
<dbReference type="GO" id="GO:0098703">
    <property type="term" value="P:calcium ion import across plasma membrane"/>
    <property type="evidence" value="ECO:0007669"/>
    <property type="project" value="TreeGrafter"/>
</dbReference>
<evidence type="ECO:0000256" key="10">
    <source>
        <dbReference type="ARBA" id="ARBA00022882"/>
    </source>
</evidence>
<keyword evidence="4 20" id="KW-0109">Calcium transport</keyword>
<keyword evidence="2" id="KW-0813">Transport</keyword>
<comment type="similarity">
    <text evidence="20">Belongs to the calcium channel alpha-1 subunit (TC 1.A.1.11) family.</text>
</comment>
<dbReference type="Gene3D" id="1.20.120.350">
    <property type="entry name" value="Voltage-gated potassium channels. Chain C"/>
    <property type="match status" value="4"/>
</dbReference>
<dbReference type="InterPro" id="IPR050599">
    <property type="entry name" value="VDCC_alpha-1_subunit"/>
</dbReference>
<feature type="transmembrane region" description="Helical" evidence="22">
    <location>
        <begin position="529"/>
        <end position="550"/>
    </location>
</feature>
<feature type="transmembrane region" description="Helical" evidence="22">
    <location>
        <begin position="117"/>
        <end position="136"/>
    </location>
</feature>
<feature type="binding site" evidence="18">
    <location>
        <position position="679"/>
    </location>
    <ligand>
        <name>Ca(2+)</name>
        <dbReference type="ChEBI" id="CHEBI:29108"/>
    </ligand>
</feature>
<dbReference type="EMBL" id="CAJOBR010000922">
    <property type="protein sequence ID" value="CAF4560441.1"/>
    <property type="molecule type" value="Genomic_DNA"/>
</dbReference>
<feature type="transmembrane region" description="Helical" evidence="22">
    <location>
        <begin position="208"/>
        <end position="230"/>
    </location>
</feature>
<feature type="compositionally biased region" description="Basic and acidic residues" evidence="21">
    <location>
        <begin position="1922"/>
        <end position="1932"/>
    </location>
</feature>
<dbReference type="Proteomes" id="UP000663848">
    <property type="component" value="Unassembled WGS sequence"/>
</dbReference>
<protein>
    <recommendedName>
        <fullName evidence="17">Voltage-dependent calcium channel type A subunit alpha-1</fullName>
    </recommendedName>
</protein>
<feature type="transmembrane region" description="Helical" evidence="22">
    <location>
        <begin position="704"/>
        <end position="726"/>
    </location>
</feature>
<feature type="transmembrane region" description="Helical" evidence="22">
    <location>
        <begin position="927"/>
        <end position="946"/>
    </location>
</feature>
<dbReference type="FunFam" id="1.10.287.70:FF:000059">
    <property type="entry name" value="Voltage-dependent N-type calcium channel subunit alpha"/>
    <property type="match status" value="1"/>
</dbReference>
<evidence type="ECO:0000256" key="19">
    <source>
        <dbReference type="PIRSR" id="PIRSR602077-3"/>
    </source>
</evidence>
<feature type="transmembrane region" description="Helical" evidence="22">
    <location>
        <begin position="996"/>
        <end position="1014"/>
    </location>
</feature>
<keyword evidence="8" id="KW-0677">Repeat</keyword>
<evidence type="ECO:0000256" key="18">
    <source>
        <dbReference type="PIRSR" id="PIRSR602077-1"/>
    </source>
</evidence>
<comment type="subcellular location">
    <subcellularLocation>
        <location evidence="1 20">Membrane</location>
        <topology evidence="1 20">Multi-pass membrane protein</topology>
    </subcellularLocation>
</comment>
<dbReference type="PRINTS" id="PR00167">
    <property type="entry name" value="CACHANNEL"/>
</dbReference>
<feature type="binding site" evidence="18">
    <location>
        <position position="1128"/>
    </location>
    <ligand>
        <name>Ca(2+)</name>
        <dbReference type="ChEBI" id="CHEBI:29108"/>
    </ligand>
</feature>
<dbReference type="SUPFAM" id="SSF81324">
    <property type="entry name" value="Voltage-gated potassium channels"/>
    <property type="match status" value="4"/>
</dbReference>
<feature type="transmembrane region" description="Helical" evidence="22">
    <location>
        <begin position="1227"/>
        <end position="1253"/>
    </location>
</feature>
<evidence type="ECO:0000256" key="12">
    <source>
        <dbReference type="ARBA" id="ARBA00023065"/>
    </source>
</evidence>
<gene>
    <name evidence="24" type="ORF">QYT958_LOCUS8946</name>
</gene>
<dbReference type="InterPro" id="IPR002048">
    <property type="entry name" value="EF_hand_dom"/>
</dbReference>
<keyword evidence="16" id="KW-0407">Ion channel</keyword>
<evidence type="ECO:0000256" key="5">
    <source>
        <dbReference type="ARBA" id="ARBA00022673"/>
    </source>
</evidence>
<feature type="transmembrane region" description="Helical" evidence="22">
    <location>
        <begin position="625"/>
        <end position="647"/>
    </location>
</feature>
<feature type="compositionally biased region" description="Acidic residues" evidence="21">
    <location>
        <begin position="1933"/>
        <end position="1951"/>
    </location>
</feature>
<feature type="glycosylation site" description="N-linked (GlcNAc...) asparagine" evidence="19">
    <location>
        <position position="289"/>
    </location>
</feature>
<dbReference type="FunFam" id="1.10.287.70:FF:000023">
    <property type="entry name" value="Voltage-dependent R-type calcium channel subunit alpha"/>
    <property type="match status" value="1"/>
</dbReference>
<evidence type="ECO:0000313" key="25">
    <source>
        <dbReference type="Proteomes" id="UP000663848"/>
    </source>
</evidence>
<feature type="domain" description="EF-hand" evidence="23">
    <location>
        <begin position="1510"/>
        <end position="1545"/>
    </location>
</feature>
<evidence type="ECO:0000256" key="14">
    <source>
        <dbReference type="ARBA" id="ARBA00023157"/>
    </source>
</evidence>
<dbReference type="GO" id="GO:0045202">
    <property type="term" value="C:synapse"/>
    <property type="evidence" value="ECO:0007669"/>
    <property type="project" value="GOC"/>
</dbReference>
<dbReference type="Gene3D" id="1.10.238.10">
    <property type="entry name" value="EF-hand"/>
    <property type="match status" value="1"/>
</dbReference>
<dbReference type="GO" id="GO:0005509">
    <property type="term" value="F:calcium ion binding"/>
    <property type="evidence" value="ECO:0007669"/>
    <property type="project" value="InterPro"/>
</dbReference>
<dbReference type="InterPro" id="IPR027359">
    <property type="entry name" value="Volt_channel_dom_sf"/>
</dbReference>
<feature type="transmembrane region" description="Helical" evidence="22">
    <location>
        <begin position="344"/>
        <end position="366"/>
    </location>
</feature>
<evidence type="ECO:0000259" key="23">
    <source>
        <dbReference type="PROSITE" id="PS50222"/>
    </source>
</evidence>
<keyword evidence="14" id="KW-1015">Disulfide bond</keyword>
<keyword evidence="7 18" id="KW-0479">Metal-binding</keyword>
<keyword evidence="10 20" id="KW-0851">Voltage-gated channel</keyword>
<dbReference type="FunFam" id="1.20.120.350:FF:000011">
    <property type="entry name" value="Voltage-dependent N-type calcium channel subunit alpha"/>
    <property type="match status" value="1"/>
</dbReference>
<dbReference type="GO" id="GO:0008331">
    <property type="term" value="F:high voltage-gated calcium channel activity"/>
    <property type="evidence" value="ECO:0007669"/>
    <property type="project" value="TreeGrafter"/>
</dbReference>
<dbReference type="InterPro" id="IPR002077">
    <property type="entry name" value="VDCCAlpha1"/>
</dbReference>
<dbReference type="PROSITE" id="PS50222">
    <property type="entry name" value="EF_HAND_2"/>
    <property type="match status" value="1"/>
</dbReference>
<feature type="transmembrane region" description="Helical" evidence="22">
    <location>
        <begin position="1265"/>
        <end position="1288"/>
    </location>
</feature>
<reference evidence="24" key="1">
    <citation type="submission" date="2021-02" db="EMBL/GenBank/DDBJ databases">
        <authorList>
            <person name="Nowell W R."/>
        </authorList>
    </citation>
    <scope>NUCLEOTIDE SEQUENCE</scope>
</reference>
<dbReference type="GO" id="GO:0007268">
    <property type="term" value="P:chemical synaptic transmission"/>
    <property type="evidence" value="ECO:0007669"/>
    <property type="project" value="TreeGrafter"/>
</dbReference>
<dbReference type="InterPro" id="IPR005821">
    <property type="entry name" value="Ion_trans_dom"/>
</dbReference>
<dbReference type="InterPro" id="IPR014873">
    <property type="entry name" value="VDCC_a1su_IQ"/>
</dbReference>
<evidence type="ECO:0000256" key="17">
    <source>
        <dbReference type="ARBA" id="ARBA00069462"/>
    </source>
</evidence>
<keyword evidence="12" id="KW-0406">Ion transport</keyword>
<keyword evidence="5 20" id="KW-0107">Calcium channel</keyword>
<feature type="transmembrane region" description="Helical" evidence="22">
    <location>
        <begin position="499"/>
        <end position="517"/>
    </location>
</feature>
<feature type="compositionally biased region" description="Basic and acidic residues" evidence="21">
    <location>
        <begin position="746"/>
        <end position="759"/>
    </location>
</feature>
<name>A0A820ZH97_9BILA</name>
<keyword evidence="3" id="KW-0597">Phosphoprotein</keyword>
<evidence type="ECO:0000256" key="3">
    <source>
        <dbReference type="ARBA" id="ARBA00022553"/>
    </source>
</evidence>
<feature type="compositionally biased region" description="Polar residues" evidence="21">
    <location>
        <begin position="786"/>
        <end position="797"/>
    </location>
</feature>
<organism evidence="24 25">
    <name type="scientific">Rotaria socialis</name>
    <dbReference type="NCBI Taxonomy" id="392032"/>
    <lineage>
        <taxon>Eukaryota</taxon>
        <taxon>Metazoa</taxon>
        <taxon>Spiralia</taxon>
        <taxon>Gnathifera</taxon>
        <taxon>Rotifera</taxon>
        <taxon>Eurotatoria</taxon>
        <taxon>Bdelloidea</taxon>
        <taxon>Philodinida</taxon>
        <taxon>Philodinidae</taxon>
        <taxon>Rotaria</taxon>
    </lineage>
</organism>
<evidence type="ECO:0000256" key="2">
    <source>
        <dbReference type="ARBA" id="ARBA00022448"/>
    </source>
</evidence>
<feature type="region of interest" description="Disordered" evidence="21">
    <location>
        <begin position="1842"/>
        <end position="1872"/>
    </location>
</feature>
<dbReference type="GO" id="GO:0005891">
    <property type="term" value="C:voltage-gated calcium channel complex"/>
    <property type="evidence" value="ECO:0007669"/>
    <property type="project" value="InterPro"/>
</dbReference>
<evidence type="ECO:0000256" key="7">
    <source>
        <dbReference type="ARBA" id="ARBA00022723"/>
    </source>
</evidence>
<keyword evidence="13 22" id="KW-0472">Membrane</keyword>
<dbReference type="Gene3D" id="6.10.250.2500">
    <property type="match status" value="1"/>
</dbReference>
<accession>A0A820ZH97</accession>
<dbReference type="FunFam" id="1.10.287.70:FF:000007">
    <property type="entry name" value="Voltage-dependent L-type calcium channel subunit alpha"/>
    <property type="match status" value="1"/>
</dbReference>
<feature type="compositionally biased region" description="Polar residues" evidence="21">
    <location>
        <begin position="1842"/>
        <end position="1855"/>
    </location>
</feature>
<feature type="region of interest" description="Disordered" evidence="21">
    <location>
        <begin position="1902"/>
        <end position="1951"/>
    </location>
</feature>
<keyword evidence="11 22" id="KW-1133">Transmembrane helix</keyword>
<evidence type="ECO:0000256" key="21">
    <source>
        <dbReference type="SAM" id="MobiDB-lite"/>
    </source>
</evidence>
<evidence type="ECO:0000256" key="15">
    <source>
        <dbReference type="ARBA" id="ARBA00023180"/>
    </source>
</evidence>
<evidence type="ECO:0000256" key="22">
    <source>
        <dbReference type="SAM" id="Phobius"/>
    </source>
</evidence>
<feature type="transmembrane region" description="Helical" evidence="22">
    <location>
        <begin position="1470"/>
        <end position="1494"/>
    </location>
</feature>
<feature type="transmembrane region" description="Helical" evidence="22">
    <location>
        <begin position="1155"/>
        <end position="1182"/>
    </location>
</feature>